<evidence type="ECO:0000313" key="1">
    <source>
        <dbReference type="EMBL" id="MBB4479977.1"/>
    </source>
</evidence>
<comment type="caution">
    <text evidence="2">The sequence shown here is derived from an EMBL/GenBank/DDBJ whole genome shotgun (WGS) entry which is preliminary data.</text>
</comment>
<proteinExistence type="predicted"/>
<dbReference type="EMBL" id="JACIID010000004">
    <property type="protein sequence ID" value="MBB4535698.1"/>
    <property type="molecule type" value="Genomic_DNA"/>
</dbReference>
<dbReference type="Proteomes" id="UP000523431">
    <property type="component" value="Unassembled WGS sequence"/>
</dbReference>
<evidence type="ECO:0000313" key="4">
    <source>
        <dbReference type="Proteomes" id="UP000557344"/>
    </source>
</evidence>
<name>A0A7W7EE99_RHIET</name>
<gene>
    <name evidence="1" type="ORF">GGE46_002558</name>
    <name evidence="2" type="ORF">GGE57_002447</name>
</gene>
<evidence type="ECO:0000313" key="2">
    <source>
        <dbReference type="EMBL" id="MBB4535698.1"/>
    </source>
</evidence>
<protein>
    <submittedName>
        <fullName evidence="2">LDH2 family malate/lactate/ureidoglycolate dehydrogenase</fullName>
    </submittedName>
</protein>
<sequence>MLFETIVGQGARLPSQRRFAARIESEAKGISLTAVEITQLDALLAG</sequence>
<reference evidence="3 4" key="1">
    <citation type="submission" date="2020-08" db="EMBL/GenBank/DDBJ databases">
        <title>Genomic Encyclopedia of Type Strains, Phase IV (KMG-V): Genome sequencing to study the core and pangenomes of soil and plant-associated prokaryotes.</title>
        <authorList>
            <person name="Whitman W."/>
        </authorList>
    </citation>
    <scope>NUCLEOTIDE SEQUENCE [LARGE SCALE GENOMIC DNA]</scope>
    <source>
        <strain evidence="1 4">SEMIA 471</strain>
        <strain evidence="2 3">SEMIA 489</strain>
    </source>
</reference>
<dbReference type="EMBL" id="JACIHU010000004">
    <property type="protein sequence ID" value="MBB4479977.1"/>
    <property type="molecule type" value="Genomic_DNA"/>
</dbReference>
<organism evidence="2 3">
    <name type="scientific">Rhizobium etli</name>
    <dbReference type="NCBI Taxonomy" id="29449"/>
    <lineage>
        <taxon>Bacteria</taxon>
        <taxon>Pseudomonadati</taxon>
        <taxon>Pseudomonadota</taxon>
        <taxon>Alphaproteobacteria</taxon>
        <taxon>Hyphomicrobiales</taxon>
        <taxon>Rhizobiaceae</taxon>
        <taxon>Rhizobium/Agrobacterium group</taxon>
        <taxon>Rhizobium</taxon>
    </lineage>
</organism>
<dbReference type="AlphaFoldDB" id="A0A7W7EE99"/>
<evidence type="ECO:0000313" key="3">
    <source>
        <dbReference type="Proteomes" id="UP000523431"/>
    </source>
</evidence>
<dbReference type="Proteomes" id="UP000557344">
    <property type="component" value="Unassembled WGS sequence"/>
</dbReference>
<accession>A0A7W7EE99</accession>